<evidence type="ECO:0000313" key="2">
    <source>
        <dbReference type="Proteomes" id="UP000198935"/>
    </source>
</evidence>
<reference evidence="2" key="1">
    <citation type="submission" date="2016-10" db="EMBL/GenBank/DDBJ databases">
        <authorList>
            <person name="Varghese N."/>
            <person name="Submissions S."/>
        </authorList>
    </citation>
    <scope>NUCLEOTIDE SEQUENCE [LARGE SCALE GENOMIC DNA]</scope>
    <source>
        <strain evidence="2">SP</strain>
    </source>
</reference>
<dbReference type="Proteomes" id="UP000198935">
    <property type="component" value="Unassembled WGS sequence"/>
</dbReference>
<dbReference type="AlphaFoldDB" id="A0A1H3UBP6"/>
<organism evidence="1 2">
    <name type="scientific">Evansella caseinilytica</name>
    <dbReference type="NCBI Taxonomy" id="1503961"/>
    <lineage>
        <taxon>Bacteria</taxon>
        <taxon>Bacillati</taxon>
        <taxon>Bacillota</taxon>
        <taxon>Bacilli</taxon>
        <taxon>Bacillales</taxon>
        <taxon>Bacillaceae</taxon>
        <taxon>Evansella</taxon>
    </lineage>
</organism>
<dbReference type="Pfam" id="PF26325">
    <property type="entry name" value="YhjD"/>
    <property type="match status" value="1"/>
</dbReference>
<protein>
    <submittedName>
        <fullName evidence="1">Uncharacterized protein</fullName>
    </submittedName>
</protein>
<sequence>MAKLTVEEEHLSESYILLELARKVLEKDLAKINQSPLKLKDPYIRLLEKTLHHISKELYSIKVSMRSLGLKVQLNNHDDTFSEYTIFFRGYVLTAKYLNAHLKTLVSKQISGLFTQGGNEAREQPSR</sequence>
<keyword evidence="2" id="KW-1185">Reference proteome</keyword>
<dbReference type="EMBL" id="FNPI01000019">
    <property type="protein sequence ID" value="SDZ59019.1"/>
    <property type="molecule type" value="Genomic_DNA"/>
</dbReference>
<dbReference type="InterPro" id="IPR058600">
    <property type="entry name" value="YhjD-like"/>
</dbReference>
<evidence type="ECO:0000313" key="1">
    <source>
        <dbReference type="EMBL" id="SDZ59019.1"/>
    </source>
</evidence>
<accession>A0A1H3UBP6</accession>
<dbReference type="OrthoDB" id="2988956at2"/>
<gene>
    <name evidence="1" type="ORF">SAMN05421736_11982</name>
</gene>
<proteinExistence type="predicted"/>
<name>A0A1H3UBP6_9BACI</name>